<evidence type="ECO:0000313" key="2">
    <source>
        <dbReference type="Proteomes" id="UP000318578"/>
    </source>
</evidence>
<protein>
    <submittedName>
        <fullName evidence="1">Lactonase family protein</fullName>
    </submittedName>
</protein>
<name>A0A558A0S5_9PSEU</name>
<dbReference type="AlphaFoldDB" id="A0A558A0S5"/>
<keyword evidence="2" id="KW-1185">Reference proteome</keyword>
<dbReference type="InterPro" id="IPR015943">
    <property type="entry name" value="WD40/YVTN_repeat-like_dom_sf"/>
</dbReference>
<evidence type="ECO:0000313" key="1">
    <source>
        <dbReference type="EMBL" id="TVT17868.1"/>
    </source>
</evidence>
<dbReference type="SUPFAM" id="SSF50974">
    <property type="entry name" value="Nitrous oxide reductase, N-terminal domain"/>
    <property type="match status" value="1"/>
</dbReference>
<dbReference type="Pfam" id="PF10282">
    <property type="entry name" value="Lactonase"/>
    <property type="match status" value="1"/>
</dbReference>
<dbReference type="EMBL" id="VJZA01000071">
    <property type="protein sequence ID" value="TVT17868.1"/>
    <property type="molecule type" value="Genomic_DNA"/>
</dbReference>
<reference evidence="1 2" key="1">
    <citation type="submission" date="2019-07" db="EMBL/GenBank/DDBJ databases">
        <title>New species of Amycolatopsis and Streptomyces.</title>
        <authorList>
            <person name="Duangmal K."/>
            <person name="Teo W.F.A."/>
            <person name="Lipun K."/>
        </authorList>
    </citation>
    <scope>NUCLEOTIDE SEQUENCE [LARGE SCALE GENOMIC DNA]</scope>
    <source>
        <strain evidence="1 2">JCM 30562</strain>
    </source>
</reference>
<proteinExistence type="predicted"/>
<dbReference type="Proteomes" id="UP000318578">
    <property type="component" value="Unassembled WGS sequence"/>
</dbReference>
<dbReference type="InterPro" id="IPR019405">
    <property type="entry name" value="Lactonase_7-beta_prop"/>
</dbReference>
<dbReference type="OrthoDB" id="9790815at2"/>
<accession>A0A558A0S5</accession>
<organism evidence="1 2">
    <name type="scientific">Amycolatopsis acidiphila</name>
    <dbReference type="NCBI Taxonomy" id="715473"/>
    <lineage>
        <taxon>Bacteria</taxon>
        <taxon>Bacillati</taxon>
        <taxon>Actinomycetota</taxon>
        <taxon>Actinomycetes</taxon>
        <taxon>Pseudonocardiales</taxon>
        <taxon>Pseudonocardiaceae</taxon>
        <taxon>Amycolatopsis</taxon>
    </lineage>
</organism>
<sequence length="65" mass="6959">MVRLGGNVPSGVWPRHFTLDAAQRWMYVSNQRSGTVNWLPRDPATGRLGAVAGSLAVPSVATVLL</sequence>
<comment type="caution">
    <text evidence="1">The sequence shown here is derived from an EMBL/GenBank/DDBJ whole genome shotgun (WGS) entry which is preliminary data.</text>
</comment>
<dbReference type="InterPro" id="IPR011045">
    <property type="entry name" value="N2O_reductase_N"/>
</dbReference>
<dbReference type="Gene3D" id="2.130.10.10">
    <property type="entry name" value="YVTN repeat-like/Quinoprotein amine dehydrogenase"/>
    <property type="match status" value="1"/>
</dbReference>
<gene>
    <name evidence="1" type="ORF">FNH06_30000</name>
</gene>